<keyword evidence="2" id="KW-1185">Reference proteome</keyword>
<dbReference type="AlphaFoldDB" id="A0A371HT82"/>
<evidence type="ECO:0000313" key="2">
    <source>
        <dbReference type="Proteomes" id="UP000257109"/>
    </source>
</evidence>
<dbReference type="Proteomes" id="UP000257109">
    <property type="component" value="Unassembled WGS sequence"/>
</dbReference>
<protein>
    <submittedName>
        <fullName evidence="1">Uncharacterized protein</fullName>
    </submittedName>
</protein>
<name>A0A371HT82_MUCPR</name>
<gene>
    <name evidence="1" type="ORF">CR513_10109</name>
</gene>
<sequence>MLNGINFKVWKKVMEIIFDCMNLDLTLRIEKLIPTLENLEKGVKMQGSSLKKSSNSLPK</sequence>
<dbReference type="OrthoDB" id="1722863at2759"/>
<evidence type="ECO:0000313" key="1">
    <source>
        <dbReference type="EMBL" id="RDY05992.1"/>
    </source>
</evidence>
<accession>A0A371HT82</accession>
<comment type="caution">
    <text evidence="1">The sequence shown here is derived from an EMBL/GenBank/DDBJ whole genome shotgun (WGS) entry which is preliminary data.</text>
</comment>
<organism evidence="1 2">
    <name type="scientific">Mucuna pruriens</name>
    <name type="common">Velvet bean</name>
    <name type="synonym">Dolichos pruriens</name>
    <dbReference type="NCBI Taxonomy" id="157652"/>
    <lineage>
        <taxon>Eukaryota</taxon>
        <taxon>Viridiplantae</taxon>
        <taxon>Streptophyta</taxon>
        <taxon>Embryophyta</taxon>
        <taxon>Tracheophyta</taxon>
        <taxon>Spermatophyta</taxon>
        <taxon>Magnoliopsida</taxon>
        <taxon>eudicotyledons</taxon>
        <taxon>Gunneridae</taxon>
        <taxon>Pentapetalae</taxon>
        <taxon>rosids</taxon>
        <taxon>fabids</taxon>
        <taxon>Fabales</taxon>
        <taxon>Fabaceae</taxon>
        <taxon>Papilionoideae</taxon>
        <taxon>50 kb inversion clade</taxon>
        <taxon>NPAAA clade</taxon>
        <taxon>indigoferoid/millettioid clade</taxon>
        <taxon>Phaseoleae</taxon>
        <taxon>Mucuna</taxon>
    </lineage>
</organism>
<reference evidence="1" key="1">
    <citation type="submission" date="2018-05" db="EMBL/GenBank/DDBJ databases">
        <title>Draft genome of Mucuna pruriens seed.</title>
        <authorList>
            <person name="Nnadi N.E."/>
            <person name="Vos R."/>
            <person name="Hasami M.H."/>
            <person name="Devisetty U.K."/>
            <person name="Aguiy J.C."/>
        </authorList>
    </citation>
    <scope>NUCLEOTIDE SEQUENCE [LARGE SCALE GENOMIC DNA]</scope>
    <source>
        <strain evidence="1">JCA_2017</strain>
    </source>
</reference>
<proteinExistence type="predicted"/>
<feature type="non-terminal residue" evidence="1">
    <location>
        <position position="59"/>
    </location>
</feature>
<dbReference type="EMBL" id="QJKJ01001768">
    <property type="protein sequence ID" value="RDY05992.1"/>
    <property type="molecule type" value="Genomic_DNA"/>
</dbReference>